<organism evidence="2 3">
    <name type="scientific">Fulvivirga marina</name>
    <dbReference type="NCBI Taxonomy" id="2494733"/>
    <lineage>
        <taxon>Bacteria</taxon>
        <taxon>Pseudomonadati</taxon>
        <taxon>Bacteroidota</taxon>
        <taxon>Cytophagia</taxon>
        <taxon>Cytophagales</taxon>
        <taxon>Fulvivirgaceae</taxon>
        <taxon>Fulvivirga</taxon>
    </lineage>
</organism>
<evidence type="ECO:0000313" key="2">
    <source>
        <dbReference type="EMBL" id="MBL6449736.1"/>
    </source>
</evidence>
<keyword evidence="3" id="KW-1185">Reference proteome</keyword>
<sequence>MKNLSIYFFALLTVLSLTKCDNYHHERGNGNIISEKRNIEDFKEIEIGGSYEVFLTKSEKPALTIVADENLHQFINVDQHGDVLEIFSEATLESEEGVKLYIDYVELMAVNTSGAAVIKSDNVISGDYLRLEMSGAGVIDLDVDLKALKINISGAGAVELSGNVIEQNIQMSGAGGLEAYDLISQRSKVDISGVGGAAVTVKKRLEATVSGVGGISYRGNPEEVNSNVSGLGTIVEDEGEEDENI</sequence>
<evidence type="ECO:0000259" key="1">
    <source>
        <dbReference type="Pfam" id="PF10988"/>
    </source>
</evidence>
<dbReference type="Gene3D" id="2.160.20.120">
    <property type="match status" value="1"/>
</dbReference>
<dbReference type="Pfam" id="PF10988">
    <property type="entry name" value="DUF2807"/>
    <property type="match status" value="1"/>
</dbReference>
<name>A0A937G3Q4_9BACT</name>
<dbReference type="PANTHER" id="PTHR39200:SF1">
    <property type="entry name" value="AUTO-TRANSPORTER ADHESIN HEAD GIN DOMAIN-CONTAINING PROTEIN-RELATED"/>
    <property type="match status" value="1"/>
</dbReference>
<evidence type="ECO:0000313" key="3">
    <source>
        <dbReference type="Proteomes" id="UP000614216"/>
    </source>
</evidence>
<proteinExistence type="predicted"/>
<reference evidence="2" key="1">
    <citation type="submission" date="2021-01" db="EMBL/GenBank/DDBJ databases">
        <title>Fulvivirga kasyanovii gen. nov., sp nov., a novel member of the phylum Bacteroidetes isolated from seawater in a mussel farm.</title>
        <authorList>
            <person name="Zhao L.-H."/>
            <person name="Wang Z.-J."/>
        </authorList>
    </citation>
    <scope>NUCLEOTIDE SEQUENCE</scope>
    <source>
        <strain evidence="2">29W222</strain>
    </source>
</reference>
<dbReference type="EMBL" id="JAEUGD010000067">
    <property type="protein sequence ID" value="MBL6449736.1"/>
    <property type="molecule type" value="Genomic_DNA"/>
</dbReference>
<dbReference type="InterPro" id="IPR021255">
    <property type="entry name" value="DUF2807"/>
</dbReference>
<feature type="domain" description="Putative auto-transporter adhesin head GIN" evidence="1">
    <location>
        <begin position="41"/>
        <end position="221"/>
    </location>
</feature>
<protein>
    <submittedName>
        <fullName evidence="2">DUF2807 domain-containing protein</fullName>
    </submittedName>
</protein>
<dbReference type="PANTHER" id="PTHR39200">
    <property type="entry name" value="HYPOTHETICAL EXPORTED PROTEIN"/>
    <property type="match status" value="1"/>
</dbReference>
<accession>A0A937G3Q4</accession>
<dbReference type="AlphaFoldDB" id="A0A937G3Q4"/>
<gene>
    <name evidence="2" type="ORF">JMN32_25725</name>
</gene>
<dbReference type="Proteomes" id="UP000614216">
    <property type="component" value="Unassembled WGS sequence"/>
</dbReference>
<comment type="caution">
    <text evidence="2">The sequence shown here is derived from an EMBL/GenBank/DDBJ whole genome shotgun (WGS) entry which is preliminary data.</text>
</comment>
<dbReference type="RefSeq" id="WP_202859280.1">
    <property type="nucleotide sequence ID" value="NZ_JAEUGD010000067.1"/>
</dbReference>